<dbReference type="STRING" id="796943.HMPREF9625_00622"/>
<dbReference type="InterPro" id="IPR013785">
    <property type="entry name" value="Aldolase_TIM"/>
</dbReference>
<name>G9WMN9_9FIRM</name>
<reference evidence="7" key="2">
    <citation type="submission" date="2013-03" db="EMBL/GenBank/DDBJ databases">
        <title>The Genome Sequence of Oribacterium sp. ACB1.</title>
        <authorList>
            <consortium name="The Broad Institute Genomics Platform"/>
            <consortium name="The Broad Institute Genome Sequencing Center for Infectious Disease"/>
            <person name="Earl A."/>
            <person name="Ward D."/>
            <person name="Feldgarden M."/>
            <person name="Gevers D."/>
            <person name="Sizova M."/>
            <person name="Hazen A."/>
            <person name="Epstein S."/>
            <person name="Walker B."/>
            <person name="Young S."/>
            <person name="Zeng Q."/>
            <person name="Gargeya S."/>
            <person name="Fitzgerald M."/>
            <person name="Haas B."/>
            <person name="Abouelleil A."/>
            <person name="Allen A.W."/>
            <person name="Alvarado L."/>
            <person name="Arachchi H.M."/>
            <person name="Berlin A.M."/>
            <person name="Chapman S.B."/>
            <person name="Gainer-Dewar J."/>
            <person name="Goldberg J."/>
            <person name="Griggs A."/>
            <person name="Gujja S."/>
            <person name="Hansen M."/>
            <person name="Howarth C."/>
            <person name="Imamovic A."/>
            <person name="Ireland A."/>
            <person name="Larimer J."/>
            <person name="McCowan C."/>
            <person name="Murphy C."/>
            <person name="Pearson M."/>
            <person name="Poon T.W."/>
            <person name="Priest M."/>
            <person name="Roberts A."/>
            <person name="Saif S."/>
            <person name="Shea T."/>
            <person name="Sisk P."/>
            <person name="Sykes S."/>
            <person name="Wortman J."/>
            <person name="Nusbaum C."/>
            <person name="Birren B."/>
        </authorList>
    </citation>
    <scope>NUCLEOTIDE SEQUENCE [LARGE SCALE GENOMIC DNA]</scope>
    <source>
        <strain evidence="7">ACB1</strain>
    </source>
</reference>
<comment type="cofactor">
    <cofactor evidence="5">
        <name>[4Fe-4S] cluster</name>
        <dbReference type="ChEBI" id="CHEBI:49883"/>
    </cofactor>
    <text evidence="5">Binds 1 [4Fe-4S] cluster. The cluster is coordinated with 3 cysteines and an exchangeable S-adenosyl-L-methionine.</text>
</comment>
<dbReference type="CDD" id="cd01335">
    <property type="entry name" value="Radical_SAM"/>
    <property type="match status" value="1"/>
</dbReference>
<dbReference type="InterPro" id="IPR058240">
    <property type="entry name" value="rSAM_sf"/>
</dbReference>
<accession>G9WMN9</accession>
<dbReference type="PANTHER" id="PTHR43075">
    <property type="entry name" value="FORMATE LYASE ACTIVATING ENZYME, PUTATIVE (AFU_ORTHOLOGUE AFUA_2G15630)-RELATED"/>
    <property type="match status" value="1"/>
</dbReference>
<feature type="domain" description="Radical SAM core" evidence="6">
    <location>
        <begin position="63"/>
        <end position="197"/>
    </location>
</feature>
<evidence type="ECO:0000256" key="2">
    <source>
        <dbReference type="ARBA" id="ARBA00022723"/>
    </source>
</evidence>
<dbReference type="PIRSF" id="PIRSF004869">
    <property type="entry name" value="PflX_prd"/>
    <property type="match status" value="1"/>
</dbReference>
<dbReference type="EMBL" id="AFZC02000003">
    <property type="protein sequence ID" value="EHL11792.1"/>
    <property type="molecule type" value="Genomic_DNA"/>
</dbReference>
<dbReference type="SUPFAM" id="SSF102114">
    <property type="entry name" value="Radical SAM enzymes"/>
    <property type="match status" value="1"/>
</dbReference>
<dbReference type="InterPro" id="IPR016431">
    <property type="entry name" value="Pyrv-formate_lyase-activ_prd"/>
</dbReference>
<dbReference type="GO" id="GO:0046872">
    <property type="term" value="F:metal ion binding"/>
    <property type="evidence" value="ECO:0007669"/>
    <property type="project" value="UniProtKB-KW"/>
</dbReference>
<keyword evidence="1 5" id="KW-0949">S-adenosyl-L-methionine</keyword>
<dbReference type="SFLD" id="SFLDS00029">
    <property type="entry name" value="Radical_SAM"/>
    <property type="match status" value="1"/>
</dbReference>
<evidence type="ECO:0000256" key="3">
    <source>
        <dbReference type="ARBA" id="ARBA00023004"/>
    </source>
</evidence>
<proteinExistence type="predicted"/>
<evidence type="ECO:0000256" key="4">
    <source>
        <dbReference type="ARBA" id="ARBA00023014"/>
    </source>
</evidence>
<dbReference type="PANTHER" id="PTHR43075:SF1">
    <property type="entry name" value="FORMATE LYASE ACTIVATING ENZYME, PUTATIVE (AFU_ORTHOLOGUE AFUA_2G15630)-RELATED"/>
    <property type="match status" value="1"/>
</dbReference>
<dbReference type="SFLD" id="SFLDG01099">
    <property type="entry name" value="Uncharacterised_Radical_SAM_Su"/>
    <property type="match status" value="1"/>
</dbReference>
<dbReference type="Gene3D" id="3.20.20.70">
    <property type="entry name" value="Aldolase class I"/>
    <property type="match status" value="1"/>
</dbReference>
<feature type="binding site" evidence="5">
    <location>
        <position position="68"/>
    </location>
    <ligand>
        <name>[4Fe-4S] cluster</name>
        <dbReference type="ChEBI" id="CHEBI:49883"/>
        <note>4Fe-4S-S-AdoMet</note>
    </ligand>
</feature>
<comment type="caution">
    <text evidence="7">The sequence shown here is derived from an EMBL/GenBank/DDBJ whole genome shotgun (WGS) entry which is preliminary data.</text>
</comment>
<sequence length="301" mass="34716">MQMDIEENLSYRSCVLCGRECKVNREEGQRGFCKAGTSMHIGRAAAHFWEEPCLSGTKGSGTIFFSSCGLSCVYCQNQKLSRKESGKEISVEELVELFYRLENEGCYNINFVTAEHYSRSVRDAMQLARERGFSLPFVWNSSGYQRARVLQEFEGLIDIYLMDFKYWEEEISARYSRAKNYPEIAKEALEEAVRQCPEFLFEGEILKKGVILRHLLLPGQVYQGKQILKYSFGRYGNHILYSLLSQYTPFGDLARFPEIDRKVFGKEYQKLVDYALSLGMENAFIQEGESAKESFIPEFSV</sequence>
<dbReference type="AlphaFoldDB" id="G9WMN9"/>
<dbReference type="RefSeq" id="WP_009534483.1">
    <property type="nucleotide sequence ID" value="NZ_KE148312.1"/>
</dbReference>
<dbReference type="InterPro" id="IPR040085">
    <property type="entry name" value="MJ0674-like"/>
</dbReference>
<keyword evidence="4 5" id="KW-0411">Iron-sulfur</keyword>
<keyword evidence="8" id="KW-1185">Reference proteome</keyword>
<dbReference type="GO" id="GO:0003824">
    <property type="term" value="F:catalytic activity"/>
    <property type="evidence" value="ECO:0007669"/>
    <property type="project" value="InterPro"/>
</dbReference>
<dbReference type="Pfam" id="PF04055">
    <property type="entry name" value="Radical_SAM"/>
    <property type="match status" value="1"/>
</dbReference>
<dbReference type="HOGENOM" id="CLU_062674_0_1_9"/>
<evidence type="ECO:0000256" key="5">
    <source>
        <dbReference type="PIRSR" id="PIRSR004869-50"/>
    </source>
</evidence>
<feature type="binding site" evidence="5">
    <location>
        <position position="75"/>
    </location>
    <ligand>
        <name>[4Fe-4S] cluster</name>
        <dbReference type="ChEBI" id="CHEBI:49883"/>
        <note>4Fe-4S-S-AdoMet</note>
    </ligand>
</feature>
<protein>
    <recommendedName>
        <fullName evidence="6">Radical SAM core domain-containing protein</fullName>
    </recommendedName>
</protein>
<dbReference type="InterPro" id="IPR007197">
    <property type="entry name" value="rSAM"/>
</dbReference>
<gene>
    <name evidence="7" type="ORF">HMPREF9625_00622</name>
</gene>
<dbReference type="GO" id="GO:0051536">
    <property type="term" value="F:iron-sulfur cluster binding"/>
    <property type="evidence" value="ECO:0007669"/>
    <property type="project" value="UniProtKB-KW"/>
</dbReference>
<evidence type="ECO:0000256" key="1">
    <source>
        <dbReference type="ARBA" id="ARBA00022691"/>
    </source>
</evidence>
<feature type="binding site" evidence="5">
    <location>
        <position position="72"/>
    </location>
    <ligand>
        <name>[4Fe-4S] cluster</name>
        <dbReference type="ChEBI" id="CHEBI:49883"/>
        <note>4Fe-4S-S-AdoMet</note>
    </ligand>
</feature>
<evidence type="ECO:0000259" key="6">
    <source>
        <dbReference type="Pfam" id="PF04055"/>
    </source>
</evidence>
<organism evidence="7 8">
    <name type="scientific">Oribacterium parvum ACB1</name>
    <dbReference type="NCBI Taxonomy" id="796943"/>
    <lineage>
        <taxon>Bacteria</taxon>
        <taxon>Bacillati</taxon>
        <taxon>Bacillota</taxon>
        <taxon>Clostridia</taxon>
        <taxon>Lachnospirales</taxon>
        <taxon>Lachnospiraceae</taxon>
        <taxon>Oribacterium</taxon>
    </lineage>
</organism>
<keyword evidence="2 5" id="KW-0479">Metal-binding</keyword>
<dbReference type="PATRIC" id="fig|796943.3.peg.1019"/>
<dbReference type="Proteomes" id="UP000018461">
    <property type="component" value="Unassembled WGS sequence"/>
</dbReference>
<reference evidence="7" key="1">
    <citation type="submission" date="2011-08" db="EMBL/GenBank/DDBJ databases">
        <authorList>
            <consortium name="The Broad Institute Genome Sequencing Platform"/>
            <person name="Earl A."/>
            <person name="Ward D."/>
            <person name="Feldgarden M."/>
            <person name="Gevers D."/>
            <person name="Sizova M."/>
            <person name="Hazen A."/>
            <person name="Epstein S."/>
            <person name="Young S.K."/>
            <person name="Zeng Q."/>
            <person name="Gargeya S."/>
            <person name="Fitzgerald M."/>
            <person name="Haas B."/>
            <person name="Abouelleil A."/>
            <person name="Alvarado L."/>
            <person name="Arachchi H.M."/>
            <person name="Berlin A."/>
            <person name="Brown A."/>
            <person name="Chapman S.B."/>
            <person name="Chen Z."/>
            <person name="Dunbar C."/>
            <person name="Freedman E."/>
            <person name="Gearin G."/>
            <person name="Gellesch M."/>
            <person name="Goldberg J."/>
            <person name="Griggs A."/>
            <person name="Gujja S."/>
            <person name="Heiman D."/>
            <person name="Howarth C."/>
            <person name="Larson L."/>
            <person name="Lui A."/>
            <person name="MacDonald P.J.P."/>
            <person name="Montmayeur A."/>
            <person name="Murphy C."/>
            <person name="Neiman D."/>
            <person name="Pearson M."/>
            <person name="Priest M."/>
            <person name="Roberts A."/>
            <person name="Saif S."/>
            <person name="Shea T."/>
            <person name="Shenoy N."/>
            <person name="Sisk P."/>
            <person name="Stolte C."/>
            <person name="Sykes S."/>
            <person name="Wortman J."/>
            <person name="Nusbaum C."/>
            <person name="Birren B."/>
        </authorList>
    </citation>
    <scope>NUCLEOTIDE SEQUENCE</scope>
    <source>
        <strain evidence="7">ACB1</strain>
    </source>
</reference>
<evidence type="ECO:0000313" key="8">
    <source>
        <dbReference type="Proteomes" id="UP000018461"/>
    </source>
</evidence>
<evidence type="ECO:0000313" key="7">
    <source>
        <dbReference type="EMBL" id="EHL11792.1"/>
    </source>
</evidence>
<keyword evidence="3 5" id="KW-0408">Iron</keyword>